<evidence type="ECO:0000313" key="1">
    <source>
        <dbReference type="EMBL" id="MCI01683.1"/>
    </source>
</evidence>
<feature type="non-terminal residue" evidence="1">
    <location>
        <position position="169"/>
    </location>
</feature>
<dbReference type="Proteomes" id="UP000265520">
    <property type="component" value="Unassembled WGS sequence"/>
</dbReference>
<gene>
    <name evidence="1" type="ORF">A2U01_0022710</name>
</gene>
<proteinExistence type="predicted"/>
<evidence type="ECO:0000313" key="2">
    <source>
        <dbReference type="Proteomes" id="UP000265520"/>
    </source>
</evidence>
<dbReference type="Gene3D" id="3.60.10.10">
    <property type="entry name" value="Endonuclease/exonuclease/phosphatase"/>
    <property type="match status" value="1"/>
</dbReference>
<keyword evidence="1" id="KW-0808">Transferase</keyword>
<dbReference type="PANTHER" id="PTHR33710:SF77">
    <property type="entry name" value="DNASE I-LIKE SUPERFAMILY PROTEIN"/>
    <property type="match status" value="1"/>
</dbReference>
<dbReference type="SUPFAM" id="SSF56219">
    <property type="entry name" value="DNase I-like"/>
    <property type="match status" value="1"/>
</dbReference>
<dbReference type="EMBL" id="LXQA010046815">
    <property type="protein sequence ID" value="MCI01683.1"/>
    <property type="molecule type" value="Genomic_DNA"/>
</dbReference>
<keyword evidence="1" id="KW-0695">RNA-directed DNA polymerase</keyword>
<dbReference type="InterPro" id="IPR036691">
    <property type="entry name" value="Endo/exonu/phosph_ase_sf"/>
</dbReference>
<sequence>MSWCFMGDFNVIIGHHEYRGSSVPASLPMSEFQEWTNANDLLHLPTRGAWFTWSNGRRGRAFTEKRLDRSICNQSWLNSCSMVSCSTLIKNKSDHFPILLNFQMNSTNYASQFKFLKMWTLHDSCKDLISNCWGTQIIGSPMFILSKKLKLLKEHLKNWNKEVFGNVHS</sequence>
<protein>
    <submittedName>
        <fullName evidence="1">RNA-directed DNA polymerase (Reverse transcriptase)</fullName>
    </submittedName>
</protein>
<dbReference type="GO" id="GO:0003964">
    <property type="term" value="F:RNA-directed DNA polymerase activity"/>
    <property type="evidence" value="ECO:0007669"/>
    <property type="project" value="UniProtKB-KW"/>
</dbReference>
<organism evidence="1 2">
    <name type="scientific">Trifolium medium</name>
    <dbReference type="NCBI Taxonomy" id="97028"/>
    <lineage>
        <taxon>Eukaryota</taxon>
        <taxon>Viridiplantae</taxon>
        <taxon>Streptophyta</taxon>
        <taxon>Embryophyta</taxon>
        <taxon>Tracheophyta</taxon>
        <taxon>Spermatophyta</taxon>
        <taxon>Magnoliopsida</taxon>
        <taxon>eudicotyledons</taxon>
        <taxon>Gunneridae</taxon>
        <taxon>Pentapetalae</taxon>
        <taxon>rosids</taxon>
        <taxon>fabids</taxon>
        <taxon>Fabales</taxon>
        <taxon>Fabaceae</taxon>
        <taxon>Papilionoideae</taxon>
        <taxon>50 kb inversion clade</taxon>
        <taxon>NPAAA clade</taxon>
        <taxon>Hologalegina</taxon>
        <taxon>IRL clade</taxon>
        <taxon>Trifolieae</taxon>
        <taxon>Trifolium</taxon>
    </lineage>
</organism>
<comment type="caution">
    <text evidence="1">The sequence shown here is derived from an EMBL/GenBank/DDBJ whole genome shotgun (WGS) entry which is preliminary data.</text>
</comment>
<dbReference type="AlphaFoldDB" id="A0A392NPE4"/>
<name>A0A392NPE4_9FABA</name>
<keyword evidence="2" id="KW-1185">Reference proteome</keyword>
<reference evidence="1 2" key="1">
    <citation type="journal article" date="2018" name="Front. Plant Sci.">
        <title>Red Clover (Trifolium pratense) and Zigzag Clover (T. medium) - A Picture of Genomic Similarities and Differences.</title>
        <authorList>
            <person name="Dluhosova J."/>
            <person name="Istvanek J."/>
            <person name="Nedelnik J."/>
            <person name="Repkova J."/>
        </authorList>
    </citation>
    <scope>NUCLEOTIDE SEQUENCE [LARGE SCALE GENOMIC DNA]</scope>
    <source>
        <strain evidence="2">cv. 10/8</strain>
        <tissue evidence="1">Leaf</tissue>
    </source>
</reference>
<accession>A0A392NPE4</accession>
<dbReference type="PANTHER" id="PTHR33710">
    <property type="entry name" value="BNAC02G09200D PROTEIN"/>
    <property type="match status" value="1"/>
</dbReference>
<keyword evidence="1" id="KW-0548">Nucleotidyltransferase</keyword>